<sequence length="199" mass="22109">MDRVDREPIACQRQKPSDYNKVKTAYSEKDPPSVANITMTEKPYQAPYARVSSLEDPCTHHSEYGKAPLASLEVLSRAEETVKTRVPDVKAFKVETKKVTPEKTLVKETSKGLRRLLKFGKKTTSSVDQSVDSECSGGTGIKHHENARKTASTSEVYTLKNLISQDEPSSAGNASQKTSRHFSLFLPFRSKTSEKKQAS</sequence>
<dbReference type="RefSeq" id="XP_011073558.1">
    <property type="nucleotide sequence ID" value="XM_011075256.2"/>
</dbReference>
<proteinExistence type="predicted"/>
<organism evidence="2 3">
    <name type="scientific">Sesamum indicum</name>
    <name type="common">Oriental sesame</name>
    <name type="synonym">Sesamum orientale</name>
    <dbReference type="NCBI Taxonomy" id="4182"/>
    <lineage>
        <taxon>Eukaryota</taxon>
        <taxon>Viridiplantae</taxon>
        <taxon>Streptophyta</taxon>
        <taxon>Embryophyta</taxon>
        <taxon>Tracheophyta</taxon>
        <taxon>Spermatophyta</taxon>
        <taxon>Magnoliopsida</taxon>
        <taxon>eudicotyledons</taxon>
        <taxon>Gunneridae</taxon>
        <taxon>Pentapetalae</taxon>
        <taxon>asterids</taxon>
        <taxon>lamiids</taxon>
        <taxon>Lamiales</taxon>
        <taxon>Pedaliaceae</taxon>
        <taxon>Sesamum</taxon>
    </lineage>
</organism>
<dbReference type="GeneID" id="105158472"/>
<feature type="region of interest" description="Disordered" evidence="1">
    <location>
        <begin position="128"/>
        <end position="153"/>
    </location>
</feature>
<dbReference type="AlphaFoldDB" id="A0A6I9SVS6"/>
<evidence type="ECO:0000313" key="3">
    <source>
        <dbReference type="RefSeq" id="XP_011073558.1"/>
    </source>
</evidence>
<feature type="region of interest" description="Disordered" evidence="1">
    <location>
        <begin position="1"/>
        <end position="35"/>
    </location>
</feature>
<dbReference type="OrthoDB" id="1928292at2759"/>
<dbReference type="Proteomes" id="UP000504604">
    <property type="component" value="Linkage group LG3"/>
</dbReference>
<dbReference type="KEGG" id="sind:105158472"/>
<evidence type="ECO:0000313" key="2">
    <source>
        <dbReference type="Proteomes" id="UP000504604"/>
    </source>
</evidence>
<feature type="compositionally biased region" description="Basic and acidic residues" evidence="1">
    <location>
        <begin position="15"/>
        <end position="31"/>
    </location>
</feature>
<keyword evidence="2" id="KW-1185">Reference proteome</keyword>
<gene>
    <name evidence="3" type="primary">LOC105158472</name>
</gene>
<evidence type="ECO:0000256" key="1">
    <source>
        <dbReference type="SAM" id="MobiDB-lite"/>
    </source>
</evidence>
<accession>A0A6I9SVS6</accession>
<name>A0A6I9SVS6_SESIN</name>
<reference evidence="3" key="1">
    <citation type="submission" date="2025-08" db="UniProtKB">
        <authorList>
            <consortium name="RefSeq"/>
        </authorList>
    </citation>
    <scope>IDENTIFICATION</scope>
</reference>
<dbReference type="InParanoid" id="A0A6I9SVS6"/>
<protein>
    <submittedName>
        <fullName evidence="3">Uncharacterized protein LOC105158472</fullName>
    </submittedName>
</protein>